<dbReference type="Proteomes" id="UP000009282">
    <property type="component" value="Chromosome"/>
</dbReference>
<dbReference type="HOGENOM" id="CLU_167650_1_0_6"/>
<gene>
    <name evidence="1" type="ordered locus">GNIT_2579</name>
</gene>
<dbReference type="AlphaFoldDB" id="G4QI62"/>
<dbReference type="RefSeq" id="WP_014109549.1">
    <property type="nucleotide sequence ID" value="NC_016041.1"/>
</dbReference>
<dbReference type="InterPro" id="IPR021432">
    <property type="entry name" value="DUF3081"/>
</dbReference>
<dbReference type="STRING" id="1085623.GNIT_2579"/>
<dbReference type="EMBL" id="CP003060">
    <property type="protein sequence ID" value="AEP30676.1"/>
    <property type="molecule type" value="Genomic_DNA"/>
</dbReference>
<sequence length="87" mass="10360">MKNSLDSKMILRVFEKIRQHGEHHDDGSYHLNGIKAFTDFDGYTLYLEDALVKLSYGFHNQYHFDYDSPGNYESFEKKLESIDKEYE</sequence>
<dbReference type="eggNOG" id="ENOG5032ZQ5">
    <property type="taxonomic scope" value="Bacteria"/>
</dbReference>
<name>G4QI62_GLANF</name>
<organism evidence="1 2">
    <name type="scientific">Glaciecola nitratireducens (strain JCM 12485 / KCTC 12276 / FR1064)</name>
    <dbReference type="NCBI Taxonomy" id="1085623"/>
    <lineage>
        <taxon>Bacteria</taxon>
        <taxon>Pseudomonadati</taxon>
        <taxon>Pseudomonadota</taxon>
        <taxon>Gammaproteobacteria</taxon>
        <taxon>Alteromonadales</taxon>
        <taxon>Alteromonadaceae</taxon>
        <taxon>Brumicola</taxon>
    </lineage>
</organism>
<dbReference type="KEGG" id="gni:GNIT_2579"/>
<keyword evidence="2" id="KW-1185">Reference proteome</keyword>
<accession>G4QI62</accession>
<protein>
    <recommendedName>
        <fullName evidence="3">DUF3081 domain-containing protein</fullName>
    </recommendedName>
</protein>
<dbReference type="OrthoDB" id="5818611at2"/>
<dbReference type="Pfam" id="PF11280">
    <property type="entry name" value="DUF3081"/>
    <property type="match status" value="1"/>
</dbReference>
<proteinExistence type="predicted"/>
<reference evidence="1 2" key="1">
    <citation type="journal article" date="2011" name="J. Bacteriol.">
        <title>Complete genome sequence of seawater bacterium Glaciecola nitratireducens FR1064T.</title>
        <authorList>
            <person name="Bian F."/>
            <person name="Qin Q.L."/>
            <person name="Xie B.B."/>
            <person name="Shu Y.L."/>
            <person name="Zhang X.Y."/>
            <person name="Yu Y."/>
            <person name="Chen B."/>
            <person name="Chen X.L."/>
            <person name="Zhou B.C."/>
            <person name="Zhang Y.Z."/>
        </authorList>
    </citation>
    <scope>NUCLEOTIDE SEQUENCE [LARGE SCALE GENOMIC DNA]</scope>
    <source>
        <strain evidence="2">JCM 12485 / KCTC 12276 / FR1064</strain>
    </source>
</reference>
<evidence type="ECO:0000313" key="2">
    <source>
        <dbReference type="Proteomes" id="UP000009282"/>
    </source>
</evidence>
<evidence type="ECO:0008006" key="3">
    <source>
        <dbReference type="Google" id="ProtNLM"/>
    </source>
</evidence>
<evidence type="ECO:0000313" key="1">
    <source>
        <dbReference type="EMBL" id="AEP30676.1"/>
    </source>
</evidence>